<evidence type="ECO:0000313" key="1">
    <source>
        <dbReference type="EMBL" id="MBD2254754.1"/>
    </source>
</evidence>
<keyword evidence="2" id="KW-1185">Reference proteome</keyword>
<dbReference type="Proteomes" id="UP000621307">
    <property type="component" value="Unassembled WGS sequence"/>
</dbReference>
<accession>A0ABR8BM63</accession>
<gene>
    <name evidence="1" type="ORF">H6G14_26315</name>
</gene>
<organism evidence="1 2">
    <name type="scientific">Nostoc parmelioides FACHB-3921</name>
    <dbReference type="NCBI Taxonomy" id="2692909"/>
    <lineage>
        <taxon>Bacteria</taxon>
        <taxon>Bacillati</taxon>
        <taxon>Cyanobacteriota</taxon>
        <taxon>Cyanophyceae</taxon>
        <taxon>Nostocales</taxon>
        <taxon>Nostocaceae</taxon>
        <taxon>Nostoc</taxon>
    </lineage>
</organism>
<evidence type="ECO:0000313" key="2">
    <source>
        <dbReference type="Proteomes" id="UP000621307"/>
    </source>
</evidence>
<proteinExistence type="predicted"/>
<dbReference type="EMBL" id="JACJQL010000064">
    <property type="protein sequence ID" value="MBD2254754.1"/>
    <property type="molecule type" value="Genomic_DNA"/>
</dbReference>
<reference evidence="1 2" key="1">
    <citation type="journal article" date="2020" name="ISME J.">
        <title>Comparative genomics reveals insights into cyanobacterial evolution and habitat adaptation.</title>
        <authorList>
            <person name="Chen M.Y."/>
            <person name="Teng W.K."/>
            <person name="Zhao L."/>
            <person name="Hu C.X."/>
            <person name="Zhou Y.K."/>
            <person name="Han B.P."/>
            <person name="Song L.R."/>
            <person name="Shu W.S."/>
        </authorList>
    </citation>
    <scope>NUCLEOTIDE SEQUENCE [LARGE SCALE GENOMIC DNA]</scope>
    <source>
        <strain evidence="1 2">FACHB-3921</strain>
    </source>
</reference>
<name>A0ABR8BM63_9NOSO</name>
<sequence>MLDWTPSNRPQVAQVQQKDLSKMDSKYYLCEAENADEGVNKVTPYEKPEDALAAASNSTAKVHFISTVNPLAVDEEEEE</sequence>
<comment type="caution">
    <text evidence="1">The sequence shown here is derived from an EMBL/GenBank/DDBJ whole genome shotgun (WGS) entry which is preliminary data.</text>
</comment>
<protein>
    <submittedName>
        <fullName evidence="1">Uncharacterized protein</fullName>
    </submittedName>
</protein>